<dbReference type="OrthoDB" id="846426at2"/>
<comment type="cofactor">
    <cofactor evidence="1">
        <name>pyridoxal 5'-phosphate</name>
        <dbReference type="ChEBI" id="CHEBI:597326"/>
    </cofactor>
</comment>
<organism evidence="3 4">
    <name type="scientific">Galbibacter orientalis DSM 19592</name>
    <dbReference type="NCBI Taxonomy" id="926559"/>
    <lineage>
        <taxon>Bacteria</taxon>
        <taxon>Pseudomonadati</taxon>
        <taxon>Bacteroidota</taxon>
        <taxon>Flavobacteriia</taxon>
        <taxon>Flavobacteriales</taxon>
        <taxon>Flavobacteriaceae</taxon>
        <taxon>Galbibacter</taxon>
    </lineage>
</organism>
<dbReference type="RefSeq" id="WP_008614151.1">
    <property type="nucleotide sequence ID" value="NZ_JH651379.1"/>
</dbReference>
<evidence type="ECO:0000313" key="3">
    <source>
        <dbReference type="EMBL" id="EIJ40152.1"/>
    </source>
</evidence>
<dbReference type="Proteomes" id="UP000004690">
    <property type="component" value="Unassembled WGS sequence"/>
</dbReference>
<dbReference type="InterPro" id="IPR015421">
    <property type="entry name" value="PyrdxlP-dep_Trfase_major"/>
</dbReference>
<dbReference type="eggNOG" id="COG0156">
    <property type="taxonomic scope" value="Bacteria"/>
</dbReference>
<dbReference type="SUPFAM" id="SSF53383">
    <property type="entry name" value="PLP-dependent transferases"/>
    <property type="match status" value="1"/>
</dbReference>
<dbReference type="EMBL" id="JH651379">
    <property type="protein sequence ID" value="EIJ40152.1"/>
    <property type="molecule type" value="Genomic_DNA"/>
</dbReference>
<evidence type="ECO:0000256" key="1">
    <source>
        <dbReference type="ARBA" id="ARBA00001933"/>
    </source>
</evidence>
<evidence type="ECO:0000256" key="2">
    <source>
        <dbReference type="ARBA" id="ARBA00022679"/>
    </source>
</evidence>
<dbReference type="AlphaFoldDB" id="I3C959"/>
<proteinExistence type="predicted"/>
<sequence length="351" mass="39428">MTHFVEEFPGRIIKTDKGEFLYFGGTAYLGLQTQLEFQELFIDNIKKYGTNYGASRKSNIRFSIYEKVEQYLSKLVGSESCVTLSSGYMASQLVSRFFTSEEYTCYHTPLTHASLFQAEQQFYESYEQLQEDLNKNPKNTIPIVLLDSIDFIGNNYPDFNSLKKMDLSTTILVVDDSHGLGVLGAQGEGIFKILKQLNAKELIVCGSLGKGFAIQAGVIFGSSKRIKALTNTSFFGGASPASPASLATLLEAEAIYTIQRKKLFENNNYLSKKLSNYSLFTKAGNHPTFTFMDEKLTEYLFKNNILVTSFNYPEKNSPLMSRIVVSAHHTKKDLDVLVKIIDSYILLSDKS</sequence>
<gene>
    <name evidence="3" type="ORF">JoomaDRAFT_3205</name>
</gene>
<accession>I3C959</accession>
<dbReference type="Gene3D" id="3.40.640.10">
    <property type="entry name" value="Type I PLP-dependent aspartate aminotransferase-like (Major domain)"/>
    <property type="match status" value="1"/>
</dbReference>
<protein>
    <submittedName>
        <fullName evidence="3">7-keto-8-aminopelargonate synthetase-like enzyme</fullName>
    </submittedName>
</protein>
<keyword evidence="4" id="KW-1185">Reference proteome</keyword>
<dbReference type="HOGENOM" id="CLU_015846_11_2_10"/>
<dbReference type="PANTHER" id="PTHR13693">
    <property type="entry name" value="CLASS II AMINOTRANSFERASE/8-AMINO-7-OXONONANOATE SYNTHASE"/>
    <property type="match status" value="1"/>
</dbReference>
<name>I3C959_9FLAO</name>
<dbReference type="STRING" id="926559.JoomaDRAFT_3205"/>
<reference evidence="3 4" key="1">
    <citation type="submission" date="2012-02" db="EMBL/GenBank/DDBJ databases">
        <title>Improved High-Quality Draft genome of Joostella marina DSM 19592.</title>
        <authorList>
            <consortium name="US DOE Joint Genome Institute (JGI-PGF)"/>
            <person name="Lucas S."/>
            <person name="Copeland A."/>
            <person name="Lapidus A."/>
            <person name="Bruce D."/>
            <person name="Goodwin L."/>
            <person name="Pitluck S."/>
            <person name="Peters L."/>
            <person name="Chertkov O."/>
            <person name="Ovchinnikova G."/>
            <person name="Kyrpides N."/>
            <person name="Mavromatis K."/>
            <person name="Detter J.C."/>
            <person name="Han C."/>
            <person name="Land M."/>
            <person name="Hauser L."/>
            <person name="Markowitz V."/>
            <person name="Cheng J.-F."/>
            <person name="Hugenholtz P."/>
            <person name="Woyke T."/>
            <person name="Wu D."/>
            <person name="Tindall B."/>
            <person name="Brambilla E."/>
            <person name="Klenk H.-P."/>
            <person name="Eisen J.A."/>
        </authorList>
    </citation>
    <scope>NUCLEOTIDE SEQUENCE [LARGE SCALE GENOMIC DNA]</scope>
    <source>
        <strain evidence="3 4">DSM 19592</strain>
    </source>
</reference>
<keyword evidence="2" id="KW-0808">Transferase</keyword>
<dbReference type="InterPro" id="IPR015422">
    <property type="entry name" value="PyrdxlP-dep_Trfase_small"/>
</dbReference>
<dbReference type="InterPro" id="IPR015424">
    <property type="entry name" value="PyrdxlP-dep_Trfase"/>
</dbReference>
<dbReference type="GO" id="GO:0016740">
    <property type="term" value="F:transferase activity"/>
    <property type="evidence" value="ECO:0007669"/>
    <property type="project" value="UniProtKB-KW"/>
</dbReference>
<dbReference type="InterPro" id="IPR050087">
    <property type="entry name" value="AON_synthase_class-II"/>
</dbReference>
<evidence type="ECO:0000313" key="4">
    <source>
        <dbReference type="Proteomes" id="UP000004690"/>
    </source>
</evidence>
<dbReference type="Gene3D" id="3.90.1150.10">
    <property type="entry name" value="Aspartate Aminotransferase, domain 1"/>
    <property type="match status" value="1"/>
</dbReference>